<evidence type="ECO:0000313" key="1">
    <source>
        <dbReference type="EMBL" id="KKK51731.1"/>
    </source>
</evidence>
<comment type="caution">
    <text evidence="1">The sequence shown here is derived from an EMBL/GenBank/DDBJ whole genome shotgun (WGS) entry which is preliminary data.</text>
</comment>
<accession>A0A0F8YUQ8</accession>
<gene>
    <name evidence="1" type="ORF">LCGC14_3112040</name>
</gene>
<sequence length="37" mass="4121">MNIDCIIQARLGSTRLPGKVLLEIEGRSLIEHCLTQV</sequence>
<dbReference type="Pfam" id="PF02348">
    <property type="entry name" value="CTP_transf_3"/>
    <property type="match status" value="1"/>
</dbReference>
<dbReference type="InterPro" id="IPR003329">
    <property type="entry name" value="Cytidylyl_trans"/>
</dbReference>
<organism evidence="1">
    <name type="scientific">marine sediment metagenome</name>
    <dbReference type="NCBI Taxonomy" id="412755"/>
    <lineage>
        <taxon>unclassified sequences</taxon>
        <taxon>metagenomes</taxon>
        <taxon>ecological metagenomes</taxon>
    </lineage>
</organism>
<dbReference type="InterPro" id="IPR029044">
    <property type="entry name" value="Nucleotide-diphossugar_trans"/>
</dbReference>
<protein>
    <recommendedName>
        <fullName evidence="2">Acylneuraminate cytidylyltransferase</fullName>
    </recommendedName>
</protein>
<name>A0A0F8YUQ8_9ZZZZ</name>
<dbReference type="Gene3D" id="3.90.550.10">
    <property type="entry name" value="Spore Coat Polysaccharide Biosynthesis Protein SpsA, Chain A"/>
    <property type="match status" value="1"/>
</dbReference>
<dbReference type="EMBL" id="LAZR01067362">
    <property type="protein sequence ID" value="KKK51731.1"/>
    <property type="molecule type" value="Genomic_DNA"/>
</dbReference>
<dbReference type="AlphaFoldDB" id="A0A0F8YUQ8"/>
<reference evidence="1" key="1">
    <citation type="journal article" date="2015" name="Nature">
        <title>Complex archaea that bridge the gap between prokaryotes and eukaryotes.</title>
        <authorList>
            <person name="Spang A."/>
            <person name="Saw J.H."/>
            <person name="Jorgensen S.L."/>
            <person name="Zaremba-Niedzwiedzka K."/>
            <person name="Martijn J."/>
            <person name="Lind A.E."/>
            <person name="van Eijk R."/>
            <person name="Schleper C."/>
            <person name="Guy L."/>
            <person name="Ettema T.J."/>
        </authorList>
    </citation>
    <scope>NUCLEOTIDE SEQUENCE</scope>
</reference>
<feature type="non-terminal residue" evidence="1">
    <location>
        <position position="37"/>
    </location>
</feature>
<proteinExistence type="predicted"/>
<dbReference type="SUPFAM" id="SSF53448">
    <property type="entry name" value="Nucleotide-diphospho-sugar transferases"/>
    <property type="match status" value="1"/>
</dbReference>
<evidence type="ECO:0008006" key="2">
    <source>
        <dbReference type="Google" id="ProtNLM"/>
    </source>
</evidence>